<dbReference type="InterPro" id="IPR008969">
    <property type="entry name" value="CarboxyPept-like_regulatory"/>
</dbReference>
<evidence type="ECO:0000256" key="4">
    <source>
        <dbReference type="ARBA" id="ARBA00022692"/>
    </source>
</evidence>
<name>A0A1V4QHX3_UNCW3</name>
<dbReference type="PANTHER" id="PTHR30069">
    <property type="entry name" value="TONB-DEPENDENT OUTER MEMBRANE RECEPTOR"/>
    <property type="match status" value="1"/>
</dbReference>
<dbReference type="InterPro" id="IPR000531">
    <property type="entry name" value="Beta-barrel_TonB"/>
</dbReference>
<keyword evidence="3 10" id="KW-1134">Transmembrane beta strand</keyword>
<evidence type="ECO:0000256" key="9">
    <source>
        <dbReference type="ARBA" id="ARBA00023237"/>
    </source>
</evidence>
<keyword evidence="8" id="KW-0675">Receptor</keyword>
<dbReference type="Gene3D" id="2.40.170.20">
    <property type="entry name" value="TonB-dependent receptor, beta-barrel domain"/>
    <property type="match status" value="1"/>
</dbReference>
<dbReference type="SUPFAM" id="SSF56935">
    <property type="entry name" value="Porins"/>
    <property type="match status" value="1"/>
</dbReference>
<organism evidence="12 13">
    <name type="scientific">candidate division WOR-3 bacterium 4484_100</name>
    <dbReference type="NCBI Taxonomy" id="1936077"/>
    <lineage>
        <taxon>Bacteria</taxon>
        <taxon>Bacteria division WOR-3</taxon>
    </lineage>
</organism>
<dbReference type="Gene3D" id="2.60.40.1120">
    <property type="entry name" value="Carboxypeptidase-like, regulatory domain"/>
    <property type="match status" value="1"/>
</dbReference>
<evidence type="ECO:0000256" key="6">
    <source>
        <dbReference type="ARBA" id="ARBA00023077"/>
    </source>
</evidence>
<dbReference type="InterPro" id="IPR039426">
    <property type="entry name" value="TonB-dep_rcpt-like"/>
</dbReference>
<evidence type="ECO:0000313" key="12">
    <source>
        <dbReference type="EMBL" id="OPX18611.1"/>
    </source>
</evidence>
<evidence type="ECO:0000256" key="8">
    <source>
        <dbReference type="ARBA" id="ARBA00023170"/>
    </source>
</evidence>
<dbReference type="SUPFAM" id="SSF49464">
    <property type="entry name" value="Carboxypeptidase regulatory domain-like"/>
    <property type="match status" value="1"/>
</dbReference>
<dbReference type="PROSITE" id="PS52016">
    <property type="entry name" value="TONB_DEPENDENT_REC_3"/>
    <property type="match status" value="1"/>
</dbReference>
<feature type="domain" description="TonB-dependent receptor-like beta-barrel" evidence="11">
    <location>
        <begin position="286"/>
        <end position="690"/>
    </location>
</feature>
<evidence type="ECO:0000256" key="2">
    <source>
        <dbReference type="ARBA" id="ARBA00022448"/>
    </source>
</evidence>
<evidence type="ECO:0000256" key="3">
    <source>
        <dbReference type="ARBA" id="ARBA00022452"/>
    </source>
</evidence>
<accession>A0A1V4QHX3</accession>
<dbReference type="PANTHER" id="PTHR30069:SF29">
    <property type="entry name" value="HEMOGLOBIN AND HEMOGLOBIN-HAPTOGLOBIN-BINDING PROTEIN 1-RELATED"/>
    <property type="match status" value="1"/>
</dbReference>
<comment type="similarity">
    <text evidence="10">Belongs to the TonB-dependent receptor family.</text>
</comment>
<evidence type="ECO:0000256" key="10">
    <source>
        <dbReference type="PROSITE-ProRule" id="PRU01360"/>
    </source>
</evidence>
<gene>
    <name evidence="12" type="ORF">BXT86_00325</name>
</gene>
<proteinExistence type="inferred from homology"/>
<keyword evidence="4 10" id="KW-0812">Transmembrane</keyword>
<dbReference type="Pfam" id="PF13715">
    <property type="entry name" value="CarbopepD_reg_2"/>
    <property type="match status" value="1"/>
</dbReference>
<keyword evidence="2 10" id="KW-0813">Transport</keyword>
<dbReference type="AlphaFoldDB" id="A0A1V4QHX3"/>
<dbReference type="Gene3D" id="2.170.130.10">
    <property type="entry name" value="TonB-dependent receptor, plug domain"/>
    <property type="match status" value="1"/>
</dbReference>
<dbReference type="GO" id="GO:0015344">
    <property type="term" value="F:siderophore uptake transmembrane transporter activity"/>
    <property type="evidence" value="ECO:0007669"/>
    <property type="project" value="TreeGrafter"/>
</dbReference>
<evidence type="ECO:0000259" key="11">
    <source>
        <dbReference type="Pfam" id="PF00593"/>
    </source>
</evidence>
<dbReference type="GO" id="GO:0009279">
    <property type="term" value="C:cell outer membrane"/>
    <property type="evidence" value="ECO:0007669"/>
    <property type="project" value="UniProtKB-SubCell"/>
</dbReference>
<evidence type="ECO:0000313" key="13">
    <source>
        <dbReference type="Proteomes" id="UP000191663"/>
    </source>
</evidence>
<keyword evidence="5" id="KW-0732">Signal</keyword>
<keyword evidence="6" id="KW-0798">TonB box</keyword>
<keyword evidence="9 10" id="KW-0998">Cell outer membrane</keyword>
<dbReference type="EMBL" id="MUKB01000004">
    <property type="protein sequence ID" value="OPX18611.1"/>
    <property type="molecule type" value="Genomic_DNA"/>
</dbReference>
<reference evidence="13" key="1">
    <citation type="submission" date="2017-01" db="EMBL/GenBank/DDBJ databases">
        <title>Novel pathways for hydrocarbon cycling and metabolic interdependencies in hydrothermal sediment communities.</title>
        <authorList>
            <person name="Dombrowski N."/>
            <person name="Seitz K."/>
            <person name="Teske A."/>
            <person name="Baker B."/>
        </authorList>
    </citation>
    <scope>NUCLEOTIDE SEQUENCE [LARGE SCALE GENOMIC DNA]</scope>
</reference>
<keyword evidence="7 10" id="KW-0472">Membrane</keyword>
<comment type="caution">
    <text evidence="12">The sequence shown here is derived from an EMBL/GenBank/DDBJ whole genome shotgun (WGS) entry which is preliminary data.</text>
</comment>
<dbReference type="InterPro" id="IPR036942">
    <property type="entry name" value="Beta-barrel_TonB_sf"/>
</dbReference>
<dbReference type="InterPro" id="IPR037066">
    <property type="entry name" value="Plug_dom_sf"/>
</dbReference>
<dbReference type="GO" id="GO:0044718">
    <property type="term" value="P:siderophore transmembrane transport"/>
    <property type="evidence" value="ECO:0007669"/>
    <property type="project" value="TreeGrafter"/>
</dbReference>
<evidence type="ECO:0000256" key="1">
    <source>
        <dbReference type="ARBA" id="ARBA00004571"/>
    </source>
</evidence>
<evidence type="ECO:0000256" key="7">
    <source>
        <dbReference type="ARBA" id="ARBA00023136"/>
    </source>
</evidence>
<evidence type="ECO:0000256" key="5">
    <source>
        <dbReference type="ARBA" id="ARBA00022729"/>
    </source>
</evidence>
<protein>
    <recommendedName>
        <fullName evidence="11">TonB-dependent receptor-like beta-barrel domain-containing protein</fullName>
    </recommendedName>
</protein>
<dbReference type="Pfam" id="PF00593">
    <property type="entry name" value="TonB_dep_Rec_b-barrel"/>
    <property type="match status" value="1"/>
</dbReference>
<sequence length="851" mass="98223">MPNFLIALFLIQGLTGKIQGVVLDKETKEPISYADVIILNTEMGAASDNQGNFYILNVPPGRYDIEVSFIGYQTAVIRDVKVEIDRTARLKVELKKTIIELPPLVVTGEMPVVKKDMVGTTYIVRKSEILTIPIDYSMDIIAFQPSVARADTAIHVRGGRATEVLYMIDNVPILDPQTGDPAINVSKGAVNQVIFLPGGFDVEYGRAMSGIINLITEHPSAQINGRLFGKTERIMPFYYDFGYENYQSSFHIPLTRKLKTYFSLDLMHTDDWDPRLYILPHKRRDDYTVYGKLLYTPTGKLNFGFSGAKSRSQFDRYNSKWKYNIDNYRSDMRKGDLEALNINFLPNSRNLFNLTVSRLYTRRLFGVREAGGQFEDFTFRDYANLEWPHGGIDNPFGINIPYIPFVGDYDQYQDKSSQVLRANFNTDLQIHQYHELRTGFEYNLMEIKNFTYFISDTMHQLIDEYNHHPKEYAIFVQDNIDYKGLFAKIGVRYDYFSSDIEGIKPKISISPRLGFSFMVTEKFLFRANVGQYTQPPLYDQMYSYYNLLPFPAYITQIPLIGNPALGPEKTIAIEIGLQGEVKKDLLITVNTFYKDISDLLGTKLVQTLPRDYVTYFNVEYANVKGLEAILEFQNSLFSGKVSYTLSWARGTSSYAEEVYYRYYYDNPDTSFVPPTQEYYLDFDQRHRIFIQGSSRLPLGGKLDIFAFFGNGFPYTPPGPEGKYEERNIVRLPFQRQIDCAISRAFKIHQTTINFYLEVINLLDERYEIAPHYPIIALEDINMKDFEHPPPYIDIMENSAYYNPAGDRNHDGLITPYEEYLAMHEFARDSDDWVNAYTAPRRARIGINIVLK</sequence>
<comment type="subcellular location">
    <subcellularLocation>
        <location evidence="1 10">Cell outer membrane</location>
        <topology evidence="1 10">Multi-pass membrane protein</topology>
    </subcellularLocation>
</comment>
<dbReference type="Proteomes" id="UP000191663">
    <property type="component" value="Unassembled WGS sequence"/>
</dbReference>